<sequence>MGRKRKVSDPGGKFLSDSTRLGLERIERANQEAKAIEVRSGKLSGIFCHYEYLHTVAENTKNKIGVKSEVPMHEDLPRAFSKLNVHLAVVCEEIRPDEIPDIDDLPVWDADPDLTESDQDPLAVRLNRFHVTAFQISGTGENEGVILTGSKRLSTGELVSLQTPVVRWKSEYAFTNELHIAVFDLVTEIEEYNSGKQAPQRQMEMDFGGFEDGEDL</sequence>
<protein>
    <submittedName>
        <fullName evidence="1">Uncharacterized protein</fullName>
    </submittedName>
</protein>
<dbReference type="EMBL" id="QCYK01000002">
    <property type="protein sequence ID" value="PUZ25047.1"/>
    <property type="molecule type" value="Genomic_DNA"/>
</dbReference>
<gene>
    <name evidence="1" type="ORF">DCC81_12090</name>
</gene>
<accession>A0A2T7BFI5</accession>
<dbReference type="Proteomes" id="UP000244450">
    <property type="component" value="Unassembled WGS sequence"/>
</dbReference>
<reference evidence="1 2" key="1">
    <citation type="submission" date="2018-04" db="EMBL/GenBank/DDBJ databases">
        <title>Chitinophaga fuyangensis sp. nov., isolated from soil in a chemical factory.</title>
        <authorList>
            <person name="Chen K."/>
        </authorList>
    </citation>
    <scope>NUCLEOTIDE SEQUENCE [LARGE SCALE GENOMIC DNA]</scope>
    <source>
        <strain evidence="1 2">LY-1</strain>
    </source>
</reference>
<dbReference type="AlphaFoldDB" id="A0A2T7BFI5"/>
<name>A0A2T7BFI5_9BACT</name>
<evidence type="ECO:0000313" key="1">
    <source>
        <dbReference type="EMBL" id="PUZ25047.1"/>
    </source>
</evidence>
<comment type="caution">
    <text evidence="1">The sequence shown here is derived from an EMBL/GenBank/DDBJ whole genome shotgun (WGS) entry which is preliminary data.</text>
</comment>
<keyword evidence="2" id="KW-1185">Reference proteome</keyword>
<organism evidence="1 2">
    <name type="scientific">Chitinophaga parva</name>
    <dbReference type="NCBI Taxonomy" id="2169414"/>
    <lineage>
        <taxon>Bacteria</taxon>
        <taxon>Pseudomonadati</taxon>
        <taxon>Bacteroidota</taxon>
        <taxon>Chitinophagia</taxon>
        <taxon>Chitinophagales</taxon>
        <taxon>Chitinophagaceae</taxon>
        <taxon>Chitinophaga</taxon>
    </lineage>
</organism>
<evidence type="ECO:0000313" key="2">
    <source>
        <dbReference type="Proteomes" id="UP000244450"/>
    </source>
</evidence>
<dbReference type="RefSeq" id="WP_108686884.1">
    <property type="nucleotide sequence ID" value="NZ_QCYK01000002.1"/>
</dbReference>
<proteinExistence type="predicted"/>
<dbReference type="OrthoDB" id="878213at2"/>